<evidence type="ECO:0000313" key="12">
    <source>
        <dbReference type="Proteomes" id="UP000002630"/>
    </source>
</evidence>
<accession>D8LRM6</accession>
<protein>
    <recommendedName>
        <fullName evidence="10">Dynein light chain</fullName>
    </recommendedName>
</protein>
<keyword evidence="5 10" id="KW-0493">Microtubule</keyword>
<dbReference type="GO" id="GO:0007017">
    <property type="term" value="P:microtubule-based process"/>
    <property type="evidence" value="ECO:0007669"/>
    <property type="project" value="InterPro"/>
</dbReference>
<dbReference type="GO" id="GO:0015031">
    <property type="term" value="P:protein transport"/>
    <property type="evidence" value="ECO:0007669"/>
    <property type="project" value="UniProtKB-KW"/>
</dbReference>
<reference evidence="11 12" key="1">
    <citation type="journal article" date="2010" name="Nature">
        <title>The Ectocarpus genome and the independent evolution of multicellularity in brown algae.</title>
        <authorList>
            <person name="Cock J.M."/>
            <person name="Sterck L."/>
            <person name="Rouze P."/>
            <person name="Scornet D."/>
            <person name="Allen A.E."/>
            <person name="Amoutzias G."/>
            <person name="Anthouard V."/>
            <person name="Artiguenave F."/>
            <person name="Aury J.M."/>
            <person name="Badger J.H."/>
            <person name="Beszteri B."/>
            <person name="Billiau K."/>
            <person name="Bonnet E."/>
            <person name="Bothwell J.H."/>
            <person name="Bowler C."/>
            <person name="Boyen C."/>
            <person name="Brownlee C."/>
            <person name="Carrano C.J."/>
            <person name="Charrier B."/>
            <person name="Cho G.Y."/>
            <person name="Coelho S.M."/>
            <person name="Collen J."/>
            <person name="Corre E."/>
            <person name="Da Silva C."/>
            <person name="Delage L."/>
            <person name="Delaroque N."/>
            <person name="Dittami S.M."/>
            <person name="Doulbeau S."/>
            <person name="Elias M."/>
            <person name="Farnham G."/>
            <person name="Gachon C.M."/>
            <person name="Gschloessl B."/>
            <person name="Heesch S."/>
            <person name="Jabbari K."/>
            <person name="Jubin C."/>
            <person name="Kawai H."/>
            <person name="Kimura K."/>
            <person name="Kloareg B."/>
            <person name="Kupper F.C."/>
            <person name="Lang D."/>
            <person name="Le Bail A."/>
            <person name="Leblanc C."/>
            <person name="Lerouge P."/>
            <person name="Lohr M."/>
            <person name="Lopez P.J."/>
            <person name="Martens C."/>
            <person name="Maumus F."/>
            <person name="Michel G."/>
            <person name="Miranda-Saavedra D."/>
            <person name="Morales J."/>
            <person name="Moreau H."/>
            <person name="Motomura T."/>
            <person name="Nagasato C."/>
            <person name="Napoli C.A."/>
            <person name="Nelson D.R."/>
            <person name="Nyvall-Collen P."/>
            <person name="Peters A.F."/>
            <person name="Pommier C."/>
            <person name="Potin P."/>
            <person name="Poulain J."/>
            <person name="Quesneville H."/>
            <person name="Read B."/>
            <person name="Rensing S.A."/>
            <person name="Ritter A."/>
            <person name="Rousvoal S."/>
            <person name="Samanta M."/>
            <person name="Samson G."/>
            <person name="Schroeder D.C."/>
            <person name="Segurens B."/>
            <person name="Strittmatter M."/>
            <person name="Tonon T."/>
            <person name="Tregear J.W."/>
            <person name="Valentin K."/>
            <person name="von Dassow P."/>
            <person name="Yamagishi T."/>
            <person name="Van de Peer Y."/>
            <person name="Wincker P."/>
        </authorList>
    </citation>
    <scope>NUCLEOTIDE SEQUENCE [LARGE SCALE GENOMIC DNA]</scope>
    <source>
        <strain evidence="12">Ec32 / CCAP1310/4</strain>
    </source>
</reference>
<keyword evidence="4 10" id="KW-0963">Cytoplasm</keyword>
<evidence type="ECO:0000256" key="5">
    <source>
        <dbReference type="ARBA" id="ARBA00022701"/>
    </source>
</evidence>
<dbReference type="PANTHER" id="PTHR11886">
    <property type="entry name" value="DYNEIN LIGHT CHAIN"/>
    <property type="match status" value="1"/>
</dbReference>
<keyword evidence="3" id="KW-0813">Transport</keyword>
<evidence type="ECO:0000256" key="3">
    <source>
        <dbReference type="ARBA" id="ARBA00022448"/>
    </source>
</evidence>
<dbReference type="OrthoDB" id="10033309at2759"/>
<keyword evidence="7" id="KW-0653">Protein transport</keyword>
<evidence type="ECO:0000256" key="10">
    <source>
        <dbReference type="RuleBase" id="RU365010"/>
    </source>
</evidence>
<comment type="similarity">
    <text evidence="10">Belongs to the dynein light chain family.</text>
</comment>
<dbReference type="GO" id="GO:0045505">
    <property type="term" value="F:dynein intermediate chain binding"/>
    <property type="evidence" value="ECO:0007669"/>
    <property type="project" value="TreeGrafter"/>
</dbReference>
<dbReference type="InParanoid" id="D8LRM6"/>
<dbReference type="PANTHER" id="PTHR11886:SF35">
    <property type="entry name" value="DYNEIN LIGHT CHAIN"/>
    <property type="match status" value="1"/>
</dbReference>
<evidence type="ECO:0000256" key="6">
    <source>
        <dbReference type="ARBA" id="ARBA00022816"/>
    </source>
</evidence>
<dbReference type="FunFam" id="3.30.740.10:FF:000005">
    <property type="entry name" value="Dynein light chain"/>
    <property type="match status" value="1"/>
</dbReference>
<dbReference type="GO" id="GO:0005634">
    <property type="term" value="C:nucleus"/>
    <property type="evidence" value="ECO:0007669"/>
    <property type="project" value="UniProtKB-SubCell"/>
</dbReference>
<dbReference type="eggNOG" id="KOG3430">
    <property type="taxonomic scope" value="Eukaryota"/>
</dbReference>
<evidence type="ECO:0000256" key="8">
    <source>
        <dbReference type="ARBA" id="ARBA00023212"/>
    </source>
</evidence>
<dbReference type="OMA" id="HAMDTEI"/>
<dbReference type="Gene3D" id="3.30.740.10">
    <property type="entry name" value="Protein Inhibitor Of Neuronal Nitric Oxide Synthase"/>
    <property type="match status" value="1"/>
</dbReference>
<dbReference type="InterPro" id="IPR037177">
    <property type="entry name" value="DLC_sf"/>
</dbReference>
<keyword evidence="10" id="KW-0505">Motor protein</keyword>
<dbReference type="AlphaFoldDB" id="D8LRM6"/>
<gene>
    <name evidence="11" type="ORF">Esi_0069_0052</name>
</gene>
<evidence type="ECO:0000313" key="11">
    <source>
        <dbReference type="EMBL" id="CBN77787.1"/>
    </source>
</evidence>
<proteinExistence type="inferred from homology"/>
<evidence type="ECO:0000256" key="4">
    <source>
        <dbReference type="ARBA" id="ARBA00022490"/>
    </source>
</evidence>
<keyword evidence="9" id="KW-0539">Nucleus</keyword>
<dbReference type="STRING" id="2880.D8LRM6"/>
<evidence type="ECO:0000256" key="7">
    <source>
        <dbReference type="ARBA" id="ARBA00022927"/>
    </source>
</evidence>
<dbReference type="EMBL" id="FN649751">
    <property type="protein sequence ID" value="CBN77787.1"/>
    <property type="molecule type" value="Genomic_DNA"/>
</dbReference>
<dbReference type="GO" id="GO:0005874">
    <property type="term" value="C:microtubule"/>
    <property type="evidence" value="ECO:0007669"/>
    <property type="project" value="UniProtKB-KW"/>
</dbReference>
<dbReference type="Proteomes" id="UP000002630">
    <property type="component" value="Linkage Group LG26"/>
</dbReference>
<evidence type="ECO:0000256" key="1">
    <source>
        <dbReference type="ARBA" id="ARBA00004123"/>
    </source>
</evidence>
<sequence length="88" mass="9769">MSARPVIKTSTMAPDMQEAAIQVAQDAIRDNNLEKDIANAVKAAFEGLYPSLWHCFVGRNFGCFVTHEHTKFVYLYIGQIGVCLFSTA</sequence>
<comment type="subcellular location">
    <subcellularLocation>
        <location evidence="2 10">Cytoplasm</location>
        <location evidence="2 10">Cytoskeleton</location>
    </subcellularLocation>
    <subcellularLocation>
        <location evidence="1">Nucleus</location>
    </subcellularLocation>
</comment>
<name>D8LRM6_ECTSI</name>
<keyword evidence="6" id="KW-0509">mRNA transport</keyword>
<dbReference type="SMART" id="SM01375">
    <property type="entry name" value="Dynein_light"/>
    <property type="match status" value="1"/>
</dbReference>
<keyword evidence="8 10" id="KW-0206">Cytoskeleton</keyword>
<evidence type="ECO:0000256" key="2">
    <source>
        <dbReference type="ARBA" id="ARBA00004245"/>
    </source>
</evidence>
<keyword evidence="10" id="KW-0243">Dynein</keyword>
<dbReference type="EMBL" id="FN648916">
    <property type="protein sequence ID" value="CBN77787.1"/>
    <property type="molecule type" value="Genomic_DNA"/>
</dbReference>
<keyword evidence="12" id="KW-1185">Reference proteome</keyword>
<dbReference type="GO" id="GO:0051028">
    <property type="term" value="P:mRNA transport"/>
    <property type="evidence" value="ECO:0007669"/>
    <property type="project" value="UniProtKB-KW"/>
</dbReference>
<dbReference type="InterPro" id="IPR001372">
    <property type="entry name" value="Dynein_light_chain_typ-1/2"/>
</dbReference>
<dbReference type="SUPFAM" id="SSF54648">
    <property type="entry name" value="DLC"/>
    <property type="match status" value="1"/>
</dbReference>
<organism evidence="11 12">
    <name type="scientific">Ectocarpus siliculosus</name>
    <name type="common">Brown alga</name>
    <name type="synonym">Conferva siliculosa</name>
    <dbReference type="NCBI Taxonomy" id="2880"/>
    <lineage>
        <taxon>Eukaryota</taxon>
        <taxon>Sar</taxon>
        <taxon>Stramenopiles</taxon>
        <taxon>Ochrophyta</taxon>
        <taxon>PX clade</taxon>
        <taxon>Phaeophyceae</taxon>
        <taxon>Ectocarpales</taxon>
        <taxon>Ectocarpaceae</taxon>
        <taxon>Ectocarpus</taxon>
    </lineage>
</organism>
<dbReference type="GO" id="GO:0005868">
    <property type="term" value="C:cytoplasmic dynein complex"/>
    <property type="evidence" value="ECO:0007669"/>
    <property type="project" value="TreeGrafter"/>
</dbReference>
<evidence type="ECO:0000256" key="9">
    <source>
        <dbReference type="ARBA" id="ARBA00023242"/>
    </source>
</evidence>
<dbReference type="Pfam" id="PF01221">
    <property type="entry name" value="Dynein_light"/>
    <property type="match status" value="1"/>
</dbReference>